<dbReference type="Gene3D" id="3.40.50.1820">
    <property type="entry name" value="alpha/beta hydrolase"/>
    <property type="match status" value="1"/>
</dbReference>
<dbReference type="AlphaFoldDB" id="A0A378JM84"/>
<keyword evidence="2" id="KW-1185">Reference proteome</keyword>
<proteinExistence type="predicted"/>
<sequence length="90" mass="10230">MMRKEGAQVAIKQLNALIHCGIKFDHLKEIRCPTLLIRGDQDSSINIIRQEQMLMEIPSTNLSIISDSAHYVPLQAPTSLASTIEKWLEW</sequence>
<organism evidence="1 2">
    <name type="scientific">Legionella busanensis</name>
    <dbReference type="NCBI Taxonomy" id="190655"/>
    <lineage>
        <taxon>Bacteria</taxon>
        <taxon>Pseudomonadati</taxon>
        <taxon>Pseudomonadota</taxon>
        <taxon>Gammaproteobacteria</taxon>
        <taxon>Legionellales</taxon>
        <taxon>Legionellaceae</taxon>
        <taxon>Legionella</taxon>
    </lineage>
</organism>
<evidence type="ECO:0000313" key="2">
    <source>
        <dbReference type="Proteomes" id="UP000254794"/>
    </source>
</evidence>
<evidence type="ECO:0000313" key="1">
    <source>
        <dbReference type="EMBL" id="STX52335.1"/>
    </source>
</evidence>
<dbReference type="EMBL" id="UGOD01000001">
    <property type="protein sequence ID" value="STX52335.1"/>
    <property type="molecule type" value="Genomic_DNA"/>
</dbReference>
<dbReference type="Proteomes" id="UP000254794">
    <property type="component" value="Unassembled WGS sequence"/>
</dbReference>
<protein>
    <submittedName>
        <fullName evidence="1">Lipolytic protein</fullName>
    </submittedName>
</protein>
<reference evidence="1 2" key="1">
    <citation type="submission" date="2018-06" db="EMBL/GenBank/DDBJ databases">
        <authorList>
            <consortium name="Pathogen Informatics"/>
            <person name="Doyle S."/>
        </authorList>
    </citation>
    <scope>NUCLEOTIDE SEQUENCE [LARGE SCALE GENOMIC DNA]</scope>
    <source>
        <strain evidence="1 2">NCTC13316</strain>
    </source>
</reference>
<gene>
    <name evidence="1" type="ORF">NCTC13316_02448</name>
</gene>
<dbReference type="SUPFAM" id="SSF53474">
    <property type="entry name" value="alpha/beta-Hydrolases"/>
    <property type="match status" value="1"/>
</dbReference>
<accession>A0A378JM84</accession>
<dbReference type="InterPro" id="IPR029058">
    <property type="entry name" value="AB_hydrolase_fold"/>
</dbReference>
<name>A0A378JM84_9GAMM</name>